<accession>A0A2A4G7I4</accession>
<dbReference type="PANTHER" id="PTHR23131:SF4">
    <property type="entry name" value="METALLO-BETA-LACTAMASE SUPERFAMILY POTEIN"/>
    <property type="match status" value="1"/>
</dbReference>
<gene>
    <name evidence="2" type="ORF">B7P33_11685</name>
</gene>
<dbReference type="InterPro" id="IPR050662">
    <property type="entry name" value="Sec-metab_biosynth-thioest"/>
</dbReference>
<dbReference type="InterPro" id="IPR036866">
    <property type="entry name" value="RibonucZ/Hydroxyglut_hydro"/>
</dbReference>
<dbReference type="AlphaFoldDB" id="A0A2A4G7I4"/>
<dbReference type="Gene3D" id="3.60.15.10">
    <property type="entry name" value="Ribonuclease Z/Hydroxyacylglutathione hydrolase-like"/>
    <property type="match status" value="1"/>
</dbReference>
<comment type="caution">
    <text evidence="2">The sequence shown here is derived from an EMBL/GenBank/DDBJ whole genome shotgun (WGS) entry which is preliminary data.</text>
</comment>
<dbReference type="InterPro" id="IPR001279">
    <property type="entry name" value="Metallo-B-lactamas"/>
</dbReference>
<reference evidence="2 3" key="1">
    <citation type="submission" date="2017-04" db="EMBL/GenBank/DDBJ databases">
        <title>A new member of the family Flavobacteriaceae isolated from ascidians.</title>
        <authorList>
            <person name="Chen L."/>
        </authorList>
    </citation>
    <scope>NUCLEOTIDE SEQUENCE [LARGE SCALE GENOMIC DNA]</scope>
    <source>
        <strain evidence="2 3">HQA918</strain>
    </source>
</reference>
<dbReference type="Proteomes" id="UP000219559">
    <property type="component" value="Unassembled WGS sequence"/>
</dbReference>
<dbReference type="SUPFAM" id="SSF56281">
    <property type="entry name" value="Metallo-hydrolase/oxidoreductase"/>
    <property type="match status" value="1"/>
</dbReference>
<dbReference type="SMART" id="SM00849">
    <property type="entry name" value="Lactamase_B"/>
    <property type="match status" value="1"/>
</dbReference>
<dbReference type="EMBL" id="NBWU01000004">
    <property type="protein sequence ID" value="PCE63914.1"/>
    <property type="molecule type" value="Genomic_DNA"/>
</dbReference>
<keyword evidence="3" id="KW-1185">Reference proteome</keyword>
<evidence type="ECO:0000313" key="3">
    <source>
        <dbReference type="Proteomes" id="UP000219559"/>
    </source>
</evidence>
<sequence>MVVDQSYDFGPVSGFRFGKTLFGPVKLSVLIYHIDGLLIDTGAPNMRGPILDRLSDLPVNQIFLTHHHEDHSGNVPALQQAFSCKTFTTTACAQVMRTPPKMSLPQHMVWGKYQAIHNMEVVENWLETENYRFEIIELPGHASDMAGLLEQNQGWFFSADLYIHHYITYFKRDEHMGQQIASLKKALSLDFDTLFCAHNPQLEGGKEKLRQKLAFLEDFKGKVDQYAQMGLAPKEILKKMALKEKTMMRFMSGGELSVINMIRAALKP</sequence>
<feature type="domain" description="Metallo-beta-lactamase" evidence="1">
    <location>
        <begin position="28"/>
        <end position="198"/>
    </location>
</feature>
<organism evidence="2 3">
    <name type="scientific">Sediminicola luteus</name>
    <dbReference type="NCBI Taxonomy" id="319238"/>
    <lineage>
        <taxon>Bacteria</taxon>
        <taxon>Pseudomonadati</taxon>
        <taxon>Bacteroidota</taxon>
        <taxon>Flavobacteriia</taxon>
        <taxon>Flavobacteriales</taxon>
        <taxon>Flavobacteriaceae</taxon>
        <taxon>Sediminicola</taxon>
    </lineage>
</organism>
<dbReference type="RefSeq" id="WP_097442630.1">
    <property type="nucleotide sequence ID" value="NZ_NBWU01000004.1"/>
</dbReference>
<dbReference type="OrthoDB" id="9802248at2"/>
<dbReference type="PANTHER" id="PTHR23131">
    <property type="entry name" value="ENDORIBONUCLEASE LACTB2"/>
    <property type="match status" value="1"/>
</dbReference>
<evidence type="ECO:0000259" key="1">
    <source>
        <dbReference type="SMART" id="SM00849"/>
    </source>
</evidence>
<dbReference type="Pfam" id="PF00753">
    <property type="entry name" value="Lactamase_B"/>
    <property type="match status" value="1"/>
</dbReference>
<proteinExistence type="predicted"/>
<evidence type="ECO:0000313" key="2">
    <source>
        <dbReference type="EMBL" id="PCE63914.1"/>
    </source>
</evidence>
<protein>
    <recommendedName>
        <fullName evidence="1">Metallo-beta-lactamase domain-containing protein</fullName>
    </recommendedName>
</protein>
<name>A0A2A4G7I4_9FLAO</name>